<dbReference type="InterPro" id="IPR010809">
    <property type="entry name" value="FliD_C"/>
</dbReference>
<sequence>MVQGIALTGMASGIDTDEITEQLIQIERSSIRRLELQKENAQNEKKVWQSINQVMNEFDNSISSLRRTTTFTSRTARSNDENIITATASRNATRGSYRVEVDQLAQSHRVAGENLHELNLDIELDEGEELNIHTELGLEGTFELNDMEFTVEENMSLDDIRTLINAESEEADIEAEIMNETLILNHAEMGAENEISFTDTDNILQDLGVMEENNGELDFQQELRQSQDSIFFVDGLRVEKSINEGIEDVIENVTLNLQEVSEESVTITVENDSERTLDAVRSFVESYNELIDNLREEMGEGDMLQGDTTIRRLNSGIRRMLTNTVFLDSEEYDFRNLADIGIEIDADGLASGFTGEMRLDEDVLTDAIDTDPEGVQALFTAREDDEGVQGVAERVSDSIQSYIQYGGILDSRERSLESRVNRLDRRIDSEERRVERREGQIRSNFGRMEVALNQMQAQRSWLSGQIQQLNSIRNYRD</sequence>
<keyword evidence="3 5" id="KW-0175">Coiled coil</keyword>
<comment type="similarity">
    <text evidence="1 5">Belongs to the FliD family.</text>
</comment>
<dbReference type="Proteomes" id="UP000199476">
    <property type="component" value="Unassembled WGS sequence"/>
</dbReference>
<dbReference type="GO" id="GO:0009424">
    <property type="term" value="C:bacterial-type flagellum hook"/>
    <property type="evidence" value="ECO:0007669"/>
    <property type="project" value="UniProtKB-UniRule"/>
</dbReference>
<dbReference type="InterPro" id="IPR003481">
    <property type="entry name" value="FliD_N"/>
</dbReference>
<comment type="subunit">
    <text evidence="2 5">Homopentamer.</text>
</comment>
<feature type="coiled-coil region" evidence="5">
    <location>
        <begin position="243"/>
        <end position="297"/>
    </location>
</feature>
<evidence type="ECO:0000256" key="1">
    <source>
        <dbReference type="ARBA" id="ARBA00009764"/>
    </source>
</evidence>
<dbReference type="OrthoDB" id="9776025at2"/>
<feature type="coiled-coil region" evidence="5">
    <location>
        <begin position="413"/>
        <end position="440"/>
    </location>
</feature>
<comment type="function">
    <text evidence="5">Required for morphogenesis and for the elongation of the flagellar filament by facilitating polymerization of the flagellin monomers at the tip of growing filament. Forms a capping structure, which prevents flagellin subunits (transported through the central channel of the flagellum) from leaking out without polymerization at the distal end.</text>
</comment>
<dbReference type="GO" id="GO:0071973">
    <property type="term" value="P:bacterial-type flagellum-dependent cell motility"/>
    <property type="evidence" value="ECO:0007669"/>
    <property type="project" value="TreeGrafter"/>
</dbReference>
<feature type="coiled-coil region" evidence="5">
    <location>
        <begin position="24"/>
        <end position="51"/>
    </location>
</feature>
<dbReference type="PANTHER" id="PTHR30288">
    <property type="entry name" value="FLAGELLAR CAP/ASSEMBLY PROTEIN FLID"/>
    <property type="match status" value="1"/>
</dbReference>
<proteinExistence type="inferred from homology"/>
<dbReference type="AlphaFoldDB" id="A0A1G9M152"/>
<dbReference type="Pfam" id="PF02465">
    <property type="entry name" value="FliD_N"/>
    <property type="match status" value="1"/>
</dbReference>
<name>A0A1G9M152_9FIRM</name>
<dbReference type="GO" id="GO:0005576">
    <property type="term" value="C:extracellular region"/>
    <property type="evidence" value="ECO:0007669"/>
    <property type="project" value="UniProtKB-SubCell"/>
</dbReference>
<keyword evidence="9" id="KW-1185">Reference proteome</keyword>
<feature type="domain" description="Flagellar hook-associated protein 2 C-terminal" evidence="7">
    <location>
        <begin position="227"/>
        <end position="457"/>
    </location>
</feature>
<dbReference type="InterPro" id="IPR040026">
    <property type="entry name" value="FliD"/>
</dbReference>
<evidence type="ECO:0000259" key="6">
    <source>
        <dbReference type="Pfam" id="PF02465"/>
    </source>
</evidence>
<dbReference type="GO" id="GO:0007155">
    <property type="term" value="P:cell adhesion"/>
    <property type="evidence" value="ECO:0007669"/>
    <property type="project" value="InterPro"/>
</dbReference>
<evidence type="ECO:0000256" key="4">
    <source>
        <dbReference type="ARBA" id="ARBA00023143"/>
    </source>
</evidence>
<organism evidence="8 9">
    <name type="scientific">Halarsenatibacter silvermanii</name>
    <dbReference type="NCBI Taxonomy" id="321763"/>
    <lineage>
        <taxon>Bacteria</taxon>
        <taxon>Bacillati</taxon>
        <taxon>Bacillota</taxon>
        <taxon>Clostridia</taxon>
        <taxon>Halanaerobiales</taxon>
        <taxon>Halarsenatibacteraceae</taxon>
        <taxon>Halarsenatibacter</taxon>
    </lineage>
</organism>
<dbReference type="EMBL" id="FNGO01000007">
    <property type="protein sequence ID" value="SDL67936.1"/>
    <property type="molecule type" value="Genomic_DNA"/>
</dbReference>
<comment type="subcellular location">
    <subcellularLocation>
        <location evidence="5">Secreted</location>
    </subcellularLocation>
    <subcellularLocation>
        <location evidence="5">Bacterial flagellum</location>
    </subcellularLocation>
</comment>
<feature type="domain" description="Flagellar hook-associated protein 2 N-terminal" evidence="6">
    <location>
        <begin position="12"/>
        <end position="108"/>
    </location>
</feature>
<protein>
    <recommendedName>
        <fullName evidence="5">Flagellar hook-associated protein 2</fullName>
        <shortName evidence="5">HAP2</shortName>
    </recommendedName>
    <alternativeName>
        <fullName evidence="5">Flagellar cap protein</fullName>
    </alternativeName>
</protein>
<keyword evidence="4 5" id="KW-0975">Bacterial flagellum</keyword>
<keyword evidence="8" id="KW-0966">Cell projection</keyword>
<dbReference type="RefSeq" id="WP_089759394.1">
    <property type="nucleotide sequence ID" value="NZ_FNGO01000007.1"/>
</dbReference>
<evidence type="ECO:0000313" key="8">
    <source>
        <dbReference type="EMBL" id="SDL67936.1"/>
    </source>
</evidence>
<keyword evidence="5" id="KW-0964">Secreted</keyword>
<dbReference type="PANTHER" id="PTHR30288:SF0">
    <property type="entry name" value="FLAGELLAR HOOK-ASSOCIATED PROTEIN 2"/>
    <property type="match status" value="1"/>
</dbReference>
<evidence type="ECO:0000256" key="5">
    <source>
        <dbReference type="RuleBase" id="RU362066"/>
    </source>
</evidence>
<reference evidence="8 9" key="1">
    <citation type="submission" date="2016-10" db="EMBL/GenBank/DDBJ databases">
        <authorList>
            <person name="de Groot N.N."/>
        </authorList>
    </citation>
    <scope>NUCLEOTIDE SEQUENCE [LARGE SCALE GENOMIC DNA]</scope>
    <source>
        <strain evidence="8 9">SLAS-1</strain>
    </source>
</reference>
<dbReference type="STRING" id="321763.SAMN04488692_10773"/>
<evidence type="ECO:0000259" key="7">
    <source>
        <dbReference type="Pfam" id="PF07195"/>
    </source>
</evidence>
<gene>
    <name evidence="8" type="ORF">SAMN04488692_10773</name>
</gene>
<keyword evidence="8" id="KW-0282">Flagellum</keyword>
<dbReference type="Pfam" id="PF07195">
    <property type="entry name" value="FliD_C"/>
    <property type="match status" value="1"/>
</dbReference>
<evidence type="ECO:0000256" key="3">
    <source>
        <dbReference type="ARBA" id="ARBA00023054"/>
    </source>
</evidence>
<keyword evidence="8" id="KW-0969">Cilium</keyword>
<evidence type="ECO:0000256" key="2">
    <source>
        <dbReference type="ARBA" id="ARBA00011255"/>
    </source>
</evidence>
<accession>A0A1G9M152</accession>
<evidence type="ECO:0000313" key="9">
    <source>
        <dbReference type="Proteomes" id="UP000199476"/>
    </source>
</evidence>
<dbReference type="GO" id="GO:0009421">
    <property type="term" value="C:bacterial-type flagellum filament cap"/>
    <property type="evidence" value="ECO:0007669"/>
    <property type="project" value="InterPro"/>
</dbReference>